<dbReference type="PANTHER" id="PTHR43283:SF3">
    <property type="entry name" value="BETA-LACTAMASE FAMILY PROTEIN (AFU_ORTHOLOGUE AFUA_5G07500)"/>
    <property type="match status" value="1"/>
</dbReference>
<evidence type="ECO:0000313" key="3">
    <source>
        <dbReference type="Proteomes" id="UP000191040"/>
    </source>
</evidence>
<dbReference type="PANTHER" id="PTHR43283">
    <property type="entry name" value="BETA-LACTAMASE-RELATED"/>
    <property type="match status" value="1"/>
</dbReference>
<protein>
    <submittedName>
        <fullName evidence="2">CubicO group peptidase, beta-lactamase class C family</fullName>
    </submittedName>
</protein>
<dbReference type="OrthoDB" id="4281716at2"/>
<dbReference type="Proteomes" id="UP000191040">
    <property type="component" value="Chromosome I"/>
</dbReference>
<keyword evidence="3" id="KW-1185">Reference proteome</keyword>
<dbReference type="InterPro" id="IPR012338">
    <property type="entry name" value="Beta-lactam/transpept-like"/>
</dbReference>
<gene>
    <name evidence="2" type="ORF">SAMN06295964_3260</name>
</gene>
<proteinExistence type="predicted"/>
<dbReference type="Gene3D" id="3.40.710.10">
    <property type="entry name" value="DD-peptidase/beta-lactamase superfamily"/>
    <property type="match status" value="1"/>
</dbReference>
<name>A0A1T4Z8E4_9ACTN</name>
<evidence type="ECO:0000313" key="2">
    <source>
        <dbReference type="EMBL" id="SKB10330.1"/>
    </source>
</evidence>
<dbReference type="InterPro" id="IPR050789">
    <property type="entry name" value="Diverse_Enzym_Activities"/>
</dbReference>
<dbReference type="Pfam" id="PF00144">
    <property type="entry name" value="Beta-lactamase"/>
    <property type="match status" value="1"/>
</dbReference>
<accession>A0A1T4Z8E4</accession>
<feature type="domain" description="Beta-lactamase-related" evidence="1">
    <location>
        <begin position="13"/>
        <end position="361"/>
    </location>
</feature>
<dbReference type="RefSeq" id="WP_078701121.1">
    <property type="nucleotide sequence ID" value="NZ_LT796768.1"/>
</dbReference>
<evidence type="ECO:0000259" key="1">
    <source>
        <dbReference type="Pfam" id="PF00144"/>
    </source>
</evidence>
<organism evidence="2 3">
    <name type="scientific">Aeromicrobium choanae</name>
    <dbReference type="NCBI Taxonomy" id="1736691"/>
    <lineage>
        <taxon>Bacteria</taxon>
        <taxon>Bacillati</taxon>
        <taxon>Actinomycetota</taxon>
        <taxon>Actinomycetes</taxon>
        <taxon>Propionibacteriales</taxon>
        <taxon>Nocardioidaceae</taxon>
        <taxon>Aeromicrobium</taxon>
    </lineage>
</organism>
<dbReference type="InterPro" id="IPR001466">
    <property type="entry name" value="Beta-lactam-related"/>
</dbReference>
<dbReference type="SUPFAM" id="SSF56601">
    <property type="entry name" value="beta-lactamase/transpeptidase-like"/>
    <property type="match status" value="1"/>
</dbReference>
<dbReference type="AlphaFoldDB" id="A0A1T4Z8E4"/>
<sequence length="380" mass="41242">MSTDRVAATMRDVATRMAVPGLTWATVAGPRQTVQIGSAGPLGHDTVFRIASITKPIVAVLALRLVDDRVFALDDPIDAWLPEFADRRVLRERGGSLSDTVPASRPTTVHDVLAMGSGLGWDMKAAPDDPLAREFDARELGSGWEPPVVRPDRWAQLAGSLPMAHQPGEGWMYQYSYDVLTVLIERATRRRLDLLLRDKVFAPLDMDDTGYAVDMKDVDRVPSAWFPNRRGDFVEVAPTGDPRLMNVPVFRSGATGLLSTAGDLAKFVQMLLREGRGPRGRVISRASFAALTTDSVAQPANSMAREFLEPNLSWGLGVGLDLDARYPGSHPGRFGWDGGTGTSLWVDPVSGVGGVLLTRQGMGTPEPPEYLEAFWGAVHA</sequence>
<dbReference type="STRING" id="1736691.SAMN06295964_3260"/>
<dbReference type="EMBL" id="LT796768">
    <property type="protein sequence ID" value="SKB10330.1"/>
    <property type="molecule type" value="Genomic_DNA"/>
</dbReference>
<reference evidence="3" key="1">
    <citation type="submission" date="2017-02" db="EMBL/GenBank/DDBJ databases">
        <authorList>
            <person name="Varghese N."/>
            <person name="Submissions S."/>
        </authorList>
    </citation>
    <scope>NUCLEOTIDE SEQUENCE [LARGE SCALE GENOMIC DNA]</scope>
    <source>
        <strain evidence="3">9H-4</strain>
    </source>
</reference>